<evidence type="ECO:0000256" key="1">
    <source>
        <dbReference type="SAM" id="MobiDB-lite"/>
    </source>
</evidence>
<keyword evidence="4" id="KW-1185">Reference proteome</keyword>
<evidence type="ECO:0000313" key="4">
    <source>
        <dbReference type="Proteomes" id="UP000253209"/>
    </source>
</evidence>
<dbReference type="EMBL" id="QGDC01000001">
    <property type="protein sequence ID" value="RCH56366.1"/>
    <property type="molecule type" value="Genomic_DNA"/>
</dbReference>
<reference evidence="3 4" key="1">
    <citation type="submission" date="2018-05" db="EMBL/GenBank/DDBJ databases">
        <title>Mucilaginibacter hurinus sp. nov., isolated from briquette warehouse soil.</title>
        <authorList>
            <person name="Choi L."/>
        </authorList>
    </citation>
    <scope>NUCLEOTIDE SEQUENCE [LARGE SCALE GENOMIC DNA]</scope>
    <source>
        <strain evidence="3 4">ZR32</strain>
    </source>
</reference>
<dbReference type="AlphaFoldDB" id="A0A367GU59"/>
<name>A0A367GU59_9SPHI</name>
<feature type="domain" description="Putative auto-transporter adhesin head GIN" evidence="2">
    <location>
        <begin position="41"/>
        <end position="221"/>
    </location>
</feature>
<protein>
    <submittedName>
        <fullName evidence="3">DUF2807 domain-containing protein</fullName>
    </submittedName>
</protein>
<organism evidence="3 4">
    <name type="scientific">Mucilaginibacter hurinus</name>
    <dbReference type="NCBI Taxonomy" id="2201324"/>
    <lineage>
        <taxon>Bacteria</taxon>
        <taxon>Pseudomonadati</taxon>
        <taxon>Bacteroidota</taxon>
        <taxon>Sphingobacteriia</taxon>
        <taxon>Sphingobacteriales</taxon>
        <taxon>Sphingobacteriaceae</taxon>
        <taxon>Mucilaginibacter</taxon>
    </lineage>
</organism>
<feature type="region of interest" description="Disordered" evidence="1">
    <location>
        <begin position="216"/>
        <end position="238"/>
    </location>
</feature>
<dbReference type="PANTHER" id="PTHR39200">
    <property type="entry name" value="HYPOTHETICAL EXPORTED PROTEIN"/>
    <property type="match status" value="1"/>
</dbReference>
<dbReference type="Gene3D" id="2.160.20.120">
    <property type="match status" value="1"/>
</dbReference>
<dbReference type="PROSITE" id="PS51257">
    <property type="entry name" value="PROKAR_LIPOPROTEIN"/>
    <property type="match status" value="1"/>
</dbReference>
<evidence type="ECO:0000259" key="2">
    <source>
        <dbReference type="Pfam" id="PF10988"/>
    </source>
</evidence>
<accession>A0A367GU59</accession>
<proteinExistence type="predicted"/>
<dbReference type="InterPro" id="IPR021255">
    <property type="entry name" value="DUF2807"/>
</dbReference>
<gene>
    <name evidence="3" type="ORF">DJ568_00455</name>
</gene>
<dbReference type="Pfam" id="PF10988">
    <property type="entry name" value="DUF2807"/>
    <property type="match status" value="1"/>
</dbReference>
<sequence length="238" mass="24755">MKPYLYIPFIASIAVTAFSSCNNSCKQGSGNIATDTRKVEDFTKIEVSGGYKVTLKQDSSLSIAITTDDNLFDDIKTSVSGGTLTIKPNKNICATESSTLVIGVRNLEKIAGSGAVDFASAGKLTTGNLSISLSGSGKVDLDLNAANVYTEASGATELKLRGQATAHSIEMSGSGKVEALDFVVGNYTINTSGASESSINVLNSLIVKTSGSSSIQYRGNPRTVKNDESGASSIKKIE</sequence>
<comment type="caution">
    <text evidence="3">The sequence shown here is derived from an EMBL/GenBank/DDBJ whole genome shotgun (WGS) entry which is preliminary data.</text>
</comment>
<dbReference type="OrthoDB" id="5585143at2"/>
<dbReference type="PANTHER" id="PTHR39200:SF1">
    <property type="entry name" value="AUTO-TRANSPORTER ADHESIN HEAD GIN DOMAIN-CONTAINING PROTEIN-RELATED"/>
    <property type="match status" value="1"/>
</dbReference>
<evidence type="ECO:0000313" key="3">
    <source>
        <dbReference type="EMBL" id="RCH56366.1"/>
    </source>
</evidence>
<dbReference type="Proteomes" id="UP000253209">
    <property type="component" value="Unassembled WGS sequence"/>
</dbReference>
<dbReference type="RefSeq" id="WP_114003264.1">
    <property type="nucleotide sequence ID" value="NZ_QGDC01000001.1"/>
</dbReference>